<organism evidence="2 3">
    <name type="scientific">Anaerofilum hominis</name>
    <dbReference type="NCBI Taxonomy" id="2763016"/>
    <lineage>
        <taxon>Bacteria</taxon>
        <taxon>Bacillati</taxon>
        <taxon>Bacillota</taxon>
        <taxon>Clostridia</taxon>
        <taxon>Eubacteriales</taxon>
        <taxon>Oscillospiraceae</taxon>
        <taxon>Anaerofilum</taxon>
    </lineage>
</organism>
<dbReference type="EMBL" id="JACONZ010000003">
    <property type="protein sequence ID" value="MBC5581576.1"/>
    <property type="molecule type" value="Genomic_DNA"/>
</dbReference>
<dbReference type="Proteomes" id="UP000659630">
    <property type="component" value="Unassembled WGS sequence"/>
</dbReference>
<accession>A0A923IA10</accession>
<dbReference type="AlphaFoldDB" id="A0A923IA10"/>
<evidence type="ECO:0000313" key="3">
    <source>
        <dbReference type="Proteomes" id="UP000659630"/>
    </source>
</evidence>
<evidence type="ECO:0000256" key="1">
    <source>
        <dbReference type="SAM" id="MobiDB-lite"/>
    </source>
</evidence>
<proteinExistence type="predicted"/>
<dbReference type="RefSeq" id="WP_186887954.1">
    <property type="nucleotide sequence ID" value="NZ_JACONZ010000003.1"/>
</dbReference>
<sequence>MAVIAQRSGTRERHEDIFAAFKSTECLPERARAQKSAEDGHNREAIRDARASRGHPRCNESADGAFTQKHECWSEPKMAVIAKRSGTRKRHEDIFATFKSTLCF</sequence>
<name>A0A923IA10_9FIRM</name>
<comment type="caution">
    <text evidence="2">The sequence shown here is derived from an EMBL/GenBank/DDBJ whole genome shotgun (WGS) entry which is preliminary data.</text>
</comment>
<evidence type="ECO:0000313" key="2">
    <source>
        <dbReference type="EMBL" id="MBC5581576.1"/>
    </source>
</evidence>
<protein>
    <submittedName>
        <fullName evidence="2">Uncharacterized protein</fullName>
    </submittedName>
</protein>
<reference evidence="2" key="1">
    <citation type="submission" date="2020-08" db="EMBL/GenBank/DDBJ databases">
        <title>Genome public.</title>
        <authorList>
            <person name="Liu C."/>
            <person name="Sun Q."/>
        </authorList>
    </citation>
    <scope>NUCLEOTIDE SEQUENCE</scope>
    <source>
        <strain evidence="2">BX8</strain>
    </source>
</reference>
<feature type="region of interest" description="Disordered" evidence="1">
    <location>
        <begin position="32"/>
        <end position="61"/>
    </location>
</feature>
<gene>
    <name evidence="2" type="ORF">H8S23_08645</name>
</gene>
<feature type="compositionally biased region" description="Basic and acidic residues" evidence="1">
    <location>
        <begin position="32"/>
        <end position="51"/>
    </location>
</feature>
<keyword evidence="3" id="KW-1185">Reference proteome</keyword>